<reference evidence="5 6" key="1">
    <citation type="journal article" date="2016" name="Mol. Biol. Evol.">
        <title>Comparative Genomics of Early-Diverging Mushroom-Forming Fungi Provides Insights into the Origins of Lignocellulose Decay Capabilities.</title>
        <authorList>
            <person name="Nagy L.G."/>
            <person name="Riley R."/>
            <person name="Tritt A."/>
            <person name="Adam C."/>
            <person name="Daum C."/>
            <person name="Floudas D."/>
            <person name="Sun H."/>
            <person name="Yadav J.S."/>
            <person name="Pangilinan J."/>
            <person name="Larsson K.H."/>
            <person name="Matsuura K."/>
            <person name="Barry K."/>
            <person name="Labutti K."/>
            <person name="Kuo R."/>
            <person name="Ohm R.A."/>
            <person name="Bhattacharya S.S."/>
            <person name="Shirouzu T."/>
            <person name="Yoshinaga Y."/>
            <person name="Martin F.M."/>
            <person name="Grigoriev I.V."/>
            <person name="Hibbett D.S."/>
        </authorList>
    </citation>
    <scope>NUCLEOTIDE SEQUENCE [LARGE SCALE GENOMIC DNA]</scope>
    <source>
        <strain evidence="5 6">CBS 109695</strain>
    </source>
</reference>
<name>A0A166SQZ1_9AGAM</name>
<keyword evidence="4" id="KW-0802">TPR repeat</keyword>
<evidence type="ECO:0000313" key="5">
    <source>
        <dbReference type="EMBL" id="KZP29728.1"/>
    </source>
</evidence>
<evidence type="ECO:0000256" key="2">
    <source>
        <dbReference type="ARBA" id="ARBA00022490"/>
    </source>
</evidence>
<protein>
    <submittedName>
        <fullName evidence="5">Uncharacterized protein</fullName>
    </submittedName>
</protein>
<dbReference type="Pfam" id="PF13374">
    <property type="entry name" value="TPR_10"/>
    <property type="match status" value="1"/>
</dbReference>
<dbReference type="GO" id="GO:0005737">
    <property type="term" value="C:cytoplasm"/>
    <property type="evidence" value="ECO:0007669"/>
    <property type="project" value="UniProtKB-SubCell"/>
</dbReference>
<keyword evidence="2" id="KW-0963">Cytoplasm</keyword>
<evidence type="ECO:0000313" key="6">
    <source>
        <dbReference type="Proteomes" id="UP000076532"/>
    </source>
</evidence>
<dbReference type="Pfam" id="PF13424">
    <property type="entry name" value="TPR_12"/>
    <property type="match status" value="1"/>
</dbReference>
<dbReference type="GO" id="GO:0019894">
    <property type="term" value="F:kinesin binding"/>
    <property type="evidence" value="ECO:0007669"/>
    <property type="project" value="TreeGrafter"/>
</dbReference>
<gene>
    <name evidence="5" type="ORF">FIBSPDRAFT_946607</name>
</gene>
<dbReference type="SUPFAM" id="SSF48452">
    <property type="entry name" value="TPR-like"/>
    <property type="match status" value="1"/>
</dbReference>
<dbReference type="InterPro" id="IPR002151">
    <property type="entry name" value="Kinesin_light"/>
</dbReference>
<proteinExistence type="predicted"/>
<dbReference type="PANTHER" id="PTHR45783">
    <property type="entry name" value="KINESIN LIGHT CHAIN"/>
    <property type="match status" value="1"/>
</dbReference>
<organism evidence="5 6">
    <name type="scientific">Athelia psychrophila</name>
    <dbReference type="NCBI Taxonomy" id="1759441"/>
    <lineage>
        <taxon>Eukaryota</taxon>
        <taxon>Fungi</taxon>
        <taxon>Dikarya</taxon>
        <taxon>Basidiomycota</taxon>
        <taxon>Agaricomycotina</taxon>
        <taxon>Agaricomycetes</taxon>
        <taxon>Agaricomycetidae</taxon>
        <taxon>Atheliales</taxon>
        <taxon>Atheliaceae</taxon>
        <taxon>Athelia</taxon>
    </lineage>
</organism>
<keyword evidence="3" id="KW-0677">Repeat</keyword>
<dbReference type="PANTHER" id="PTHR45783:SF3">
    <property type="entry name" value="KINESIN LIGHT CHAIN"/>
    <property type="match status" value="1"/>
</dbReference>
<evidence type="ECO:0000256" key="1">
    <source>
        <dbReference type="ARBA" id="ARBA00004496"/>
    </source>
</evidence>
<dbReference type="OrthoDB" id="3034142at2759"/>
<dbReference type="AlphaFoldDB" id="A0A166SQZ1"/>
<dbReference type="InterPro" id="IPR011990">
    <property type="entry name" value="TPR-like_helical_dom_sf"/>
</dbReference>
<accession>A0A166SQZ1</accession>
<sequence length="125" mass="14112">MGRRKYAEAETLYQQALEGQEQQLGADHPSTLATAHNLSVLYMRQGNHDNAAALFQRALVQQRQLGADHPETLYTVHNLAVLYNNQGYYDAAESLYQRSLAEQERKLGADHPDVLLMGQQPCWTV</sequence>
<evidence type="ECO:0000256" key="3">
    <source>
        <dbReference type="ARBA" id="ARBA00022737"/>
    </source>
</evidence>
<dbReference type="STRING" id="436010.A0A166SQZ1"/>
<dbReference type="Proteomes" id="UP000076532">
    <property type="component" value="Unassembled WGS sequence"/>
</dbReference>
<dbReference type="Gene3D" id="1.25.40.10">
    <property type="entry name" value="Tetratricopeptide repeat domain"/>
    <property type="match status" value="1"/>
</dbReference>
<keyword evidence="6" id="KW-1185">Reference proteome</keyword>
<evidence type="ECO:0000256" key="4">
    <source>
        <dbReference type="ARBA" id="ARBA00022803"/>
    </source>
</evidence>
<comment type="subcellular location">
    <subcellularLocation>
        <location evidence="1">Cytoplasm</location>
    </subcellularLocation>
</comment>
<dbReference type="EMBL" id="KV417497">
    <property type="protein sequence ID" value="KZP29728.1"/>
    <property type="molecule type" value="Genomic_DNA"/>
</dbReference>
<dbReference type="GO" id="GO:0007018">
    <property type="term" value="P:microtubule-based movement"/>
    <property type="evidence" value="ECO:0007669"/>
    <property type="project" value="TreeGrafter"/>
</dbReference>
<dbReference type="GO" id="GO:0005871">
    <property type="term" value="C:kinesin complex"/>
    <property type="evidence" value="ECO:0007669"/>
    <property type="project" value="InterPro"/>
</dbReference>